<proteinExistence type="inferred from homology"/>
<evidence type="ECO:0000256" key="4">
    <source>
        <dbReference type="SAM" id="MobiDB-lite"/>
    </source>
</evidence>
<dbReference type="Proteomes" id="UP001231189">
    <property type="component" value="Unassembled WGS sequence"/>
</dbReference>
<dbReference type="PANTHER" id="PTHR36479:SF10">
    <property type="entry name" value="UBIQUITIN-LIKE PROTEASE FAMILY PROFILE DOMAIN-CONTAINING PROTEIN"/>
    <property type="match status" value="1"/>
</dbReference>
<evidence type="ECO:0000259" key="5">
    <source>
        <dbReference type="Pfam" id="PF02902"/>
    </source>
</evidence>
<evidence type="ECO:0000256" key="1">
    <source>
        <dbReference type="ARBA" id="ARBA00005234"/>
    </source>
</evidence>
<dbReference type="Gene3D" id="3.40.395.10">
    <property type="entry name" value="Adenoviral Proteinase, Chain A"/>
    <property type="match status" value="1"/>
</dbReference>
<evidence type="ECO:0000313" key="7">
    <source>
        <dbReference type="Proteomes" id="UP001231189"/>
    </source>
</evidence>
<keyword evidence="7" id="KW-1185">Reference proteome</keyword>
<dbReference type="InterPro" id="IPR038765">
    <property type="entry name" value="Papain-like_cys_pep_sf"/>
</dbReference>
<keyword evidence="3" id="KW-0378">Hydrolase</keyword>
<name>A0AAD8SW86_LOLMU</name>
<evidence type="ECO:0000313" key="6">
    <source>
        <dbReference type="EMBL" id="KAK1664907.1"/>
    </source>
</evidence>
<dbReference type="GO" id="GO:0008234">
    <property type="term" value="F:cysteine-type peptidase activity"/>
    <property type="evidence" value="ECO:0007669"/>
    <property type="project" value="InterPro"/>
</dbReference>
<dbReference type="Pfam" id="PF02902">
    <property type="entry name" value="Peptidase_C48"/>
    <property type="match status" value="1"/>
</dbReference>
<feature type="compositionally biased region" description="Acidic residues" evidence="4">
    <location>
        <begin position="304"/>
        <end position="313"/>
    </location>
</feature>
<dbReference type="PANTHER" id="PTHR36479">
    <property type="entry name" value="ULP_PROTEASE DOMAIN-CONTAINING PROTEIN"/>
    <property type="match status" value="1"/>
</dbReference>
<feature type="region of interest" description="Disordered" evidence="4">
    <location>
        <begin position="184"/>
        <end position="210"/>
    </location>
</feature>
<feature type="compositionally biased region" description="Polar residues" evidence="4">
    <location>
        <begin position="1389"/>
        <end position="1399"/>
    </location>
</feature>
<accession>A0AAD8SW86</accession>
<feature type="region of interest" description="Disordered" evidence="4">
    <location>
        <begin position="892"/>
        <end position="915"/>
    </location>
</feature>
<dbReference type="GO" id="GO:0006508">
    <property type="term" value="P:proteolysis"/>
    <property type="evidence" value="ECO:0007669"/>
    <property type="project" value="UniProtKB-KW"/>
</dbReference>
<feature type="domain" description="Ubiquitin-like protease family profile" evidence="5">
    <location>
        <begin position="1145"/>
        <end position="1232"/>
    </location>
</feature>
<feature type="compositionally biased region" description="Polar residues" evidence="4">
    <location>
        <begin position="276"/>
        <end position="290"/>
    </location>
</feature>
<evidence type="ECO:0000256" key="2">
    <source>
        <dbReference type="ARBA" id="ARBA00022670"/>
    </source>
</evidence>
<feature type="region of interest" description="Disordered" evidence="4">
    <location>
        <begin position="235"/>
        <end position="371"/>
    </location>
</feature>
<feature type="compositionally biased region" description="Basic and acidic residues" evidence="4">
    <location>
        <begin position="191"/>
        <end position="206"/>
    </location>
</feature>
<comment type="similarity">
    <text evidence="1">Belongs to the peptidase C48 family.</text>
</comment>
<dbReference type="SUPFAM" id="SSF54001">
    <property type="entry name" value="Cysteine proteinases"/>
    <property type="match status" value="1"/>
</dbReference>
<feature type="compositionally biased region" description="Polar residues" evidence="4">
    <location>
        <begin position="243"/>
        <end position="256"/>
    </location>
</feature>
<dbReference type="InterPro" id="IPR003653">
    <property type="entry name" value="Peptidase_C48_C"/>
</dbReference>
<comment type="caution">
    <text evidence="6">The sequence shown here is derived from an EMBL/GenBank/DDBJ whole genome shotgun (WGS) entry which is preliminary data.</text>
</comment>
<reference evidence="6" key="1">
    <citation type="submission" date="2023-07" db="EMBL/GenBank/DDBJ databases">
        <title>A chromosome-level genome assembly of Lolium multiflorum.</title>
        <authorList>
            <person name="Chen Y."/>
            <person name="Copetti D."/>
            <person name="Kolliker R."/>
            <person name="Studer B."/>
        </authorList>
    </citation>
    <scope>NUCLEOTIDE SEQUENCE</scope>
    <source>
        <strain evidence="6">02402/16</strain>
        <tissue evidence="6">Leaf</tissue>
    </source>
</reference>
<gene>
    <name evidence="6" type="ORF">QYE76_053066</name>
</gene>
<protein>
    <recommendedName>
        <fullName evidence="5">Ubiquitin-like protease family profile domain-containing protein</fullName>
    </recommendedName>
</protein>
<evidence type="ECO:0000256" key="3">
    <source>
        <dbReference type="ARBA" id="ARBA00022801"/>
    </source>
</evidence>
<organism evidence="6 7">
    <name type="scientific">Lolium multiflorum</name>
    <name type="common">Italian ryegrass</name>
    <name type="synonym">Lolium perenne subsp. multiflorum</name>
    <dbReference type="NCBI Taxonomy" id="4521"/>
    <lineage>
        <taxon>Eukaryota</taxon>
        <taxon>Viridiplantae</taxon>
        <taxon>Streptophyta</taxon>
        <taxon>Embryophyta</taxon>
        <taxon>Tracheophyta</taxon>
        <taxon>Spermatophyta</taxon>
        <taxon>Magnoliopsida</taxon>
        <taxon>Liliopsida</taxon>
        <taxon>Poales</taxon>
        <taxon>Poaceae</taxon>
        <taxon>BOP clade</taxon>
        <taxon>Pooideae</taxon>
        <taxon>Poodae</taxon>
        <taxon>Poeae</taxon>
        <taxon>Poeae Chloroplast Group 2 (Poeae type)</taxon>
        <taxon>Loliodinae</taxon>
        <taxon>Loliinae</taxon>
        <taxon>Lolium</taxon>
    </lineage>
</organism>
<dbReference type="EMBL" id="JAUUTY010000003">
    <property type="protein sequence ID" value="KAK1664907.1"/>
    <property type="molecule type" value="Genomic_DNA"/>
</dbReference>
<keyword evidence="2" id="KW-0645">Protease</keyword>
<sequence length="1710" mass="189178">MLARKLLSARGVQVAGAGTAITDAEPCKVFDHVDDCGDAVFSGLGNLPSNVTDDADDSADQTIRESLELLNQDFAAYSSDSVPRFLDIPVFDRTPAVEKGNMGSPVFDYTPLRQVLESETVEATPVMEETQSQSVVGTQVVTQDYMVEEQLAKEKERQAAKLAQHQEKLTTYYRKYPAKAKSAKGNAVVHDVPRDGEGAESTRDECAAETIPPKVRKERGVCRKFKENSPLAKAAAAAAQARNPVQQTYSPATTQDDVAADKGTNPVRRSPRVAATVQSTVASKRVSSPGKSRLGHRKRKIDVDETYVPDSTEDGVAAGKCNAKKSRTEVVSDESDFEAPAKGKKVGRKPGPSKPVVSEGDSKKVLKRPTKKTMARKRKAVEDLDGEKTRFQQTIRCSLGEVRSAAAMLKEHHRLKVEQAGFGCVFQWVLEGNISRVLMCYLMKTIDTSTMKLACGSGRVLEVNRDSVHQVFGFPIGGDTPILPAESGHDESLALLKQEFGFESNASIEPKDLRQLLSDLVEDPEKEDLAVKVFFAILFSKLICPGSATRVGREAAMLVNMDYDKMAKMDYCQLVVDELKRAATKYQDPDIPQAGLEGCAVIPTVMYLDSIFLPPHSVMHTRTPRANFLHEKPLKAIYKMDIERNGGPELMKYKFGRIVWKGRNQIAYSYRYRVEDLMVDLNEGTHCSEPDVGIANEHPAGGHCEMPFSQLANVNTKDKHQSASTSDGMPSAGVIDEIGSLLHKVEYLSRTIPTTADRVKQFQGRLADGTFPSFEALDEQAKRETSLLDSLRGALSLMRTGFLDFGMNQDSLCKQYESRVNVSGNNNVESNVLKNISSSVEDVDAGLGQSAADLMSIHLYVNDKCVEKGGLPDDSNDNSSVDRYYVKHNFVRPATPVTPPLDDSDGNSGGAGDKVADHYSEEDVVGKGNLFPEIVAHSDGDKDAEHHAEEGAVAGKGFSIPEDLVTCQDGKDAKDAAQLPGIGAVVSETCAEVADDVGVLPAAMDYSSLCSTPPLSRQPMMIKIKEVYESVCKLRKDPIRSKKTLFRNDHCDCTVGQIAEAFKPNGFLCSLTVSVGTYLLGQKYKNSDKMVVPYNCSRQIFERNLDSRLVRNIFSVDAPERLDHKKVILFATFDPPDPCAPQAPGHFCVVALNLEKERFELLDSLRDINDPDGKKLLHTMASGIKKLWMLAGNSKGDHFHPKSIDHFKLHYVNSPRQATAHDCGFFMFQILQSYDGESMCLFSQKDILNIRMTMLYSWLTGGDFNIDLKDVLGVDPGPSLGIEEDNFSLFETQSFTPEVQIIPEENFDSLVSKTKKIIQRLHSNTRKSSSKKVPDTALKGKADVVLLDEDDDSDDFVTQLGKKLTAKPITKDVRRCSPTSSDDFETQKPKQSSAKNLVLSNKRPTKLSNKFREEVPNFVPYVFPHLSKAKQMMELILSKEYIKAHGSVPLVKFSNPFDDPVFIDAKYMYKLFGRCEMLESDMMDRIINYWKDDPGMKYIFESGSRVLMSPHTIPYLLDFAPFKLRDSNGNPLPRPPFDVKSAANMFKHYVRPNENLLKAKLINRMVALIKQVYGVADFNKYNGNIQWEVVADRCSYPKTPAQGPNECGFYALRIALRGVPLLPMSFTFRRRRSASAAAAMPRRGSSYRYGGVSSSGYRSVRARPKLRYFLLGTAPTIGSAGLGAFTPSLFHAQVFEMFLALFNTGSNLST</sequence>
<feature type="region of interest" description="Disordered" evidence="4">
    <location>
        <begin position="1373"/>
        <end position="1399"/>
    </location>
</feature>